<sequence>MDVPVWQGGCLCGAIRFEARGISSAHSTRAFCAQCGSTLGAIDDGPVIALLTGAFDASHAPALAPRGQSFVDGQPDWLAATPVVNTPAAK</sequence>
<dbReference type="AlphaFoldDB" id="A0A4S2CV34"/>
<accession>A0A4S2CV34</accession>
<evidence type="ECO:0000313" key="1">
    <source>
        <dbReference type="EMBL" id="TGY31853.1"/>
    </source>
</evidence>
<proteinExistence type="predicted"/>
<dbReference type="SUPFAM" id="SSF51316">
    <property type="entry name" value="Mss4-like"/>
    <property type="match status" value="1"/>
</dbReference>
<reference evidence="1 2" key="1">
    <citation type="submission" date="2019-04" db="EMBL/GenBank/DDBJ databases">
        <title>Microbes associate with the intestines of laboratory mice.</title>
        <authorList>
            <person name="Navarre W."/>
            <person name="Wong E."/>
            <person name="Huang K."/>
            <person name="Tropini C."/>
            <person name="Ng K."/>
            <person name="Yu B."/>
        </authorList>
    </citation>
    <scope>NUCLEOTIDE SEQUENCE [LARGE SCALE GENOMIC DNA]</scope>
    <source>
        <strain evidence="1 2">NM62_B4-13</strain>
    </source>
</reference>
<dbReference type="Proteomes" id="UP000306631">
    <property type="component" value="Unassembled WGS sequence"/>
</dbReference>
<dbReference type="OrthoDB" id="7765631at2"/>
<gene>
    <name evidence="1" type="ORF">E5352_17950</name>
</gene>
<comment type="caution">
    <text evidence="1">The sequence shown here is derived from an EMBL/GenBank/DDBJ whole genome shotgun (WGS) entry which is preliminary data.</text>
</comment>
<evidence type="ECO:0008006" key="3">
    <source>
        <dbReference type="Google" id="ProtNLM"/>
    </source>
</evidence>
<organism evidence="1 2">
    <name type="scientific">Stenotrophomonas maltophilia</name>
    <name type="common">Pseudomonas maltophilia</name>
    <name type="synonym">Xanthomonas maltophilia</name>
    <dbReference type="NCBI Taxonomy" id="40324"/>
    <lineage>
        <taxon>Bacteria</taxon>
        <taxon>Pseudomonadati</taxon>
        <taxon>Pseudomonadota</taxon>
        <taxon>Gammaproteobacteria</taxon>
        <taxon>Lysobacterales</taxon>
        <taxon>Lysobacteraceae</taxon>
        <taxon>Stenotrophomonas</taxon>
        <taxon>Stenotrophomonas maltophilia group</taxon>
    </lineage>
</organism>
<dbReference type="EMBL" id="SRYW01000022">
    <property type="protein sequence ID" value="TGY31853.1"/>
    <property type="molecule type" value="Genomic_DNA"/>
</dbReference>
<evidence type="ECO:0000313" key="2">
    <source>
        <dbReference type="Proteomes" id="UP000306631"/>
    </source>
</evidence>
<name>A0A4S2CV34_STEMA</name>
<dbReference type="RefSeq" id="WP_136006921.1">
    <property type="nucleotide sequence ID" value="NZ_SRYW01000022.1"/>
</dbReference>
<dbReference type="InterPro" id="IPR011057">
    <property type="entry name" value="Mss4-like_sf"/>
</dbReference>
<protein>
    <recommendedName>
        <fullName evidence="3">CENP-V/GFA domain-containing protein</fullName>
    </recommendedName>
</protein>